<dbReference type="RefSeq" id="WP_015760908.1">
    <property type="nucleotide sequence ID" value="NC_013204.1"/>
</dbReference>
<evidence type="ECO:0000256" key="1">
    <source>
        <dbReference type="SAM" id="Phobius"/>
    </source>
</evidence>
<reference evidence="2 3" key="1">
    <citation type="journal article" date="2009" name="Stand. Genomic Sci.">
        <title>Complete genome sequence of Eggerthella lenta type strain (IPP VPI 0255).</title>
        <authorList>
            <person name="Saunders E."/>
            <person name="Pukall R."/>
            <person name="Abt B."/>
            <person name="Lapidus A."/>
            <person name="Glavina Del Rio T."/>
            <person name="Copeland A."/>
            <person name="Tice H."/>
            <person name="Cheng J.F."/>
            <person name="Lucas S."/>
            <person name="Chen F."/>
            <person name="Nolan M."/>
            <person name="Bruce D."/>
            <person name="Goodwin L."/>
            <person name="Pitluck S."/>
            <person name="Ivanova N."/>
            <person name="Mavromatis K."/>
            <person name="Ovchinnikova G."/>
            <person name="Pati A."/>
            <person name="Chen A."/>
            <person name="Palaniappan K."/>
            <person name="Land M."/>
            <person name="Hauser L."/>
            <person name="Chang Y.J."/>
            <person name="Jeffries C.D."/>
            <person name="Chain P."/>
            <person name="Meincke L."/>
            <person name="Sims D."/>
            <person name="Brettin T."/>
            <person name="Detter J.C."/>
            <person name="Goker M."/>
            <person name="Bristow J."/>
            <person name="Eisen J.A."/>
            <person name="Markowitz V."/>
            <person name="Hugenholtz P."/>
            <person name="Kyrpides N.C."/>
            <person name="Klenk H.P."/>
            <person name="Han C."/>
        </authorList>
    </citation>
    <scope>NUCLEOTIDE SEQUENCE [LARGE SCALE GENOMIC DNA]</scope>
    <source>
        <strain evidence="3">ATCC 25559 / DSM 2243 / CCUG 17323 / JCM 9979 / KCTC 3265 / NCTC 11813 / VPI 0255 / 1899 B</strain>
    </source>
</reference>
<protein>
    <submittedName>
        <fullName evidence="2">Uncharacterized protein</fullName>
    </submittedName>
</protein>
<feature type="transmembrane region" description="Helical" evidence="1">
    <location>
        <begin position="59"/>
        <end position="80"/>
    </location>
</feature>
<feature type="transmembrane region" description="Helical" evidence="1">
    <location>
        <begin position="241"/>
        <end position="263"/>
    </location>
</feature>
<dbReference type="STRING" id="479437.Elen_2036"/>
<dbReference type="PaxDb" id="479437-Elen_2036"/>
<dbReference type="BioCyc" id="ELEN479437:G1GFY-2049-MONOMER"/>
<sequence length="695" mass="76194" precursor="true">MWGMFALAVMTGVLFLYVPGALLLRAARVTGPACFACAPMVSLVLYMLCGVVYRPLGVFSSWFSVFVPILFFSIMLFAFGSICGRGTVIRIAPFCLVPENTSSWWTRVRSSEWAMQVLYVLLGIAVATVFFAVFLGSPEAFMQEYDNVHHLDTARSFVDSGNWSPFGAMPYGTEADVRINPLLGQGYYPTAWSSMVALVVSMLGVSVPLAANAINFTFVAIVFPASMFLLMRTIFFEKPGVIAFGSLCTLGFSAFPWMFLLFGPLYPNAAAFAVMPLLAACFVAVFAREAPIRSRVCSGTLFCVGVVCCAFTQPNAVFTAAVFLAPFCVVQAVRLADMLPDSGNRRLVQIGIGVFVCLLILAVWYALNKAPFLQSAVSHSWPATATRFQAFLDALSLGFRALGAQVLLAFLVIVGALYTLCERRYLWIACSYALSAFMYVVSASSDGPLQHLVSGFWYTDSYRMAAMAALFAIPLASLGMWAVMGVFRKSACKLVSHADYRRLSVACSGVVVVAFLLGNYYPALTTPLRDSGVSALGSTVSGLRLASDERVPTVYDAEERAFVREVKKVVPDDALVLNVPDDGSAFAYGTDELRVYYRYLRTYGEENETQESKAIRTGLNELASNEDVRSAVEHVGAEYLLLLDRKGVPGERRFLFTYEDGEKWNGVESVQDDTPGFEVVLSRDDMRLYRIVARA</sequence>
<organism evidence="2 3">
    <name type="scientific">Eggerthella lenta (strain ATCC 25559 / DSM 2243 / CCUG 17323 / JCM 9979 / KCTC 3265 / NCTC 11813 / VPI 0255 / 1899 B)</name>
    <name type="common">Eubacterium lentum</name>
    <dbReference type="NCBI Taxonomy" id="479437"/>
    <lineage>
        <taxon>Bacteria</taxon>
        <taxon>Bacillati</taxon>
        <taxon>Actinomycetota</taxon>
        <taxon>Coriobacteriia</taxon>
        <taxon>Eggerthellales</taxon>
        <taxon>Eggerthellaceae</taxon>
        <taxon>Eggerthella</taxon>
    </lineage>
</organism>
<dbReference type="EMBL" id="CP001726">
    <property type="protein sequence ID" value="ACV56000.1"/>
    <property type="molecule type" value="Genomic_DNA"/>
</dbReference>
<feature type="transmembrane region" description="Helical" evidence="1">
    <location>
        <begin position="269"/>
        <end position="287"/>
    </location>
</feature>
<feature type="transmembrane region" description="Helical" evidence="1">
    <location>
        <begin position="425"/>
        <end position="442"/>
    </location>
</feature>
<dbReference type="Proteomes" id="UP000001377">
    <property type="component" value="Chromosome"/>
</dbReference>
<feature type="transmembrane region" description="Helical" evidence="1">
    <location>
        <begin position="117"/>
        <end position="136"/>
    </location>
</feature>
<feature type="transmembrane region" description="Helical" evidence="1">
    <location>
        <begin position="6"/>
        <end position="26"/>
    </location>
</feature>
<feature type="transmembrane region" description="Helical" evidence="1">
    <location>
        <begin position="397"/>
        <end position="418"/>
    </location>
</feature>
<evidence type="ECO:0000313" key="3">
    <source>
        <dbReference type="Proteomes" id="UP000001377"/>
    </source>
</evidence>
<name>C8WIV8_EGGLE</name>
<keyword evidence="1" id="KW-0812">Transmembrane</keyword>
<proteinExistence type="predicted"/>
<dbReference type="eggNOG" id="COG5617">
    <property type="taxonomic scope" value="Bacteria"/>
</dbReference>
<feature type="transmembrane region" description="Helical" evidence="1">
    <location>
        <begin position="503"/>
        <end position="521"/>
    </location>
</feature>
<accession>C8WIV8</accession>
<dbReference type="InterPro" id="IPR046671">
    <property type="entry name" value="DUF6541"/>
</dbReference>
<keyword evidence="3" id="KW-1185">Reference proteome</keyword>
<dbReference type="HOGENOM" id="CLU_017691_2_0_11"/>
<dbReference type="AlphaFoldDB" id="C8WIV8"/>
<feature type="transmembrane region" description="Helical" evidence="1">
    <location>
        <begin position="196"/>
        <end position="229"/>
    </location>
</feature>
<keyword evidence="1" id="KW-1133">Transmembrane helix</keyword>
<dbReference type="KEGG" id="ele:Elen_2036"/>
<dbReference type="Pfam" id="PF20176">
    <property type="entry name" value="DUF6541"/>
    <property type="match status" value="1"/>
</dbReference>
<feature type="transmembrane region" description="Helical" evidence="1">
    <location>
        <begin position="296"/>
        <end position="313"/>
    </location>
</feature>
<keyword evidence="1" id="KW-0472">Membrane</keyword>
<evidence type="ECO:0000313" key="2">
    <source>
        <dbReference type="EMBL" id="ACV56000.1"/>
    </source>
</evidence>
<gene>
    <name evidence="2" type="ordered locus">Elen_2036</name>
</gene>
<feature type="transmembrane region" description="Helical" evidence="1">
    <location>
        <begin position="33"/>
        <end position="53"/>
    </location>
</feature>
<feature type="transmembrane region" description="Helical" evidence="1">
    <location>
        <begin position="462"/>
        <end position="483"/>
    </location>
</feature>
<feature type="transmembrane region" description="Helical" evidence="1">
    <location>
        <begin position="348"/>
        <end position="367"/>
    </location>
</feature>